<comment type="caution">
    <text evidence="1">The sequence shown here is derived from an EMBL/GenBank/DDBJ whole genome shotgun (WGS) entry which is preliminary data.</text>
</comment>
<gene>
    <name evidence="1" type="ORF">HOV93_40500</name>
</gene>
<sequence length="55" mass="6007">MEDANELYLRGWETASHGLPEEAGQTNLGKAQTSVPVMILRTLRLSGPNQPKTQA</sequence>
<reference evidence="1 2" key="1">
    <citation type="submission" date="2020-05" db="EMBL/GenBank/DDBJ databases">
        <title>Bremerella alba sp. nov., a novel planctomycete isolated from the surface of the macroalga Fucus spiralis.</title>
        <authorList>
            <person name="Godinho O."/>
            <person name="Botelho R."/>
            <person name="Albuquerque L."/>
            <person name="Wiegand S."/>
            <person name="Da Costa M.S."/>
            <person name="Lobo-Da-Cunha A."/>
            <person name="Jogler C."/>
            <person name="Lage O.M."/>
        </authorList>
    </citation>
    <scope>NUCLEOTIDE SEQUENCE [LARGE SCALE GENOMIC DNA]</scope>
    <source>
        <strain evidence="1 2">FF15</strain>
    </source>
</reference>
<dbReference type="AlphaFoldDB" id="A0A7V9A8W8"/>
<protein>
    <submittedName>
        <fullName evidence="1">Uncharacterized protein</fullName>
    </submittedName>
</protein>
<keyword evidence="2" id="KW-1185">Reference proteome</keyword>
<dbReference type="EMBL" id="JABRWO010000012">
    <property type="protein sequence ID" value="MBA2116857.1"/>
    <property type="molecule type" value="Genomic_DNA"/>
</dbReference>
<organism evidence="1 2">
    <name type="scientific">Bremerella alba</name>
    <dbReference type="NCBI Taxonomy" id="980252"/>
    <lineage>
        <taxon>Bacteria</taxon>
        <taxon>Pseudomonadati</taxon>
        <taxon>Planctomycetota</taxon>
        <taxon>Planctomycetia</taxon>
        <taxon>Pirellulales</taxon>
        <taxon>Pirellulaceae</taxon>
        <taxon>Bremerella</taxon>
    </lineage>
</organism>
<evidence type="ECO:0000313" key="2">
    <source>
        <dbReference type="Proteomes" id="UP000551616"/>
    </source>
</evidence>
<accession>A0A7V9A8W8</accession>
<evidence type="ECO:0000313" key="1">
    <source>
        <dbReference type="EMBL" id="MBA2116857.1"/>
    </source>
</evidence>
<proteinExistence type="predicted"/>
<dbReference type="Proteomes" id="UP000551616">
    <property type="component" value="Unassembled WGS sequence"/>
</dbReference>
<name>A0A7V9A8W8_9BACT</name>